<gene>
    <name evidence="1" type="ORF">LCGC14_1164530</name>
</gene>
<dbReference type="PANTHER" id="PTHR47186">
    <property type="entry name" value="LEUCINE-RICH REPEAT-CONTAINING PROTEIN 57"/>
    <property type="match status" value="1"/>
</dbReference>
<accession>A0A0F9PX98</accession>
<proteinExistence type="predicted"/>
<dbReference type="InterPro" id="IPR032675">
    <property type="entry name" value="LRR_dom_sf"/>
</dbReference>
<dbReference type="Gene3D" id="3.80.10.10">
    <property type="entry name" value="Ribonuclease Inhibitor"/>
    <property type="match status" value="1"/>
</dbReference>
<organism evidence="1">
    <name type="scientific">marine sediment metagenome</name>
    <dbReference type="NCBI Taxonomy" id="412755"/>
    <lineage>
        <taxon>unclassified sequences</taxon>
        <taxon>metagenomes</taxon>
        <taxon>ecological metagenomes</taxon>
    </lineage>
</organism>
<dbReference type="AlphaFoldDB" id="A0A0F9PX98"/>
<name>A0A0F9PX98_9ZZZZ</name>
<comment type="caution">
    <text evidence="1">The sequence shown here is derived from an EMBL/GenBank/DDBJ whole genome shotgun (WGS) entry which is preliminary data.</text>
</comment>
<evidence type="ECO:0000313" key="1">
    <source>
        <dbReference type="EMBL" id="KKM97787.1"/>
    </source>
</evidence>
<dbReference type="EMBL" id="LAZR01005708">
    <property type="protein sequence ID" value="KKM97787.1"/>
    <property type="molecule type" value="Genomic_DNA"/>
</dbReference>
<protein>
    <recommendedName>
        <fullName evidence="2">Leucine-rich repeat domain-containing protein</fullName>
    </recommendedName>
</protein>
<dbReference type="PANTHER" id="PTHR47186:SF3">
    <property type="entry name" value="OS09G0267800 PROTEIN"/>
    <property type="match status" value="1"/>
</dbReference>
<sequence length="381" mass="44664">MREFQVNNLITLRLVDGKTILFVNNREFKQCKILLLNLPVKSGLTQEIKSIDDAAENLDASMEYENSDIIEPEQEFWGHCSNIQAWVENSYNTDLLHRSLAFPLLKILSEKGDTIAKQKLKEEIVRRYKYGNKNVQLYLYREGYFSYFKVTDFLSGVLSPEDFLFMGKVLAPLKDYRLIPYFDLIKMDKRGSELYYSIKNGMIKELELGIDSNLHQVPREIKGLKILERFHIYIRRRSNNIFGKEFKSESVKHLVIYCNVLSITIPDLLYYFPNLVDLEIVGFSSRPLVKLDESFKKLTHLKYLTLIHVNIEKLPDTIVNLKKLKQLTLRNTTLTSLSVSTIKSLRALEFLDLYGNSKLELSEEKIKDLKKTIRFFKYLDR</sequence>
<evidence type="ECO:0008006" key="2">
    <source>
        <dbReference type="Google" id="ProtNLM"/>
    </source>
</evidence>
<reference evidence="1" key="1">
    <citation type="journal article" date="2015" name="Nature">
        <title>Complex archaea that bridge the gap between prokaryotes and eukaryotes.</title>
        <authorList>
            <person name="Spang A."/>
            <person name="Saw J.H."/>
            <person name="Jorgensen S.L."/>
            <person name="Zaremba-Niedzwiedzka K."/>
            <person name="Martijn J."/>
            <person name="Lind A.E."/>
            <person name="van Eijk R."/>
            <person name="Schleper C."/>
            <person name="Guy L."/>
            <person name="Ettema T.J."/>
        </authorList>
    </citation>
    <scope>NUCLEOTIDE SEQUENCE</scope>
</reference>
<dbReference type="SUPFAM" id="SSF52047">
    <property type="entry name" value="RNI-like"/>
    <property type="match status" value="1"/>
</dbReference>